<dbReference type="SMART" id="SM00530">
    <property type="entry name" value="HTH_XRE"/>
    <property type="match status" value="1"/>
</dbReference>
<dbReference type="InterPro" id="IPR001387">
    <property type="entry name" value="Cro/C1-type_HTH"/>
</dbReference>
<accession>A0A2X4ZKK7</accession>
<dbReference type="Gene3D" id="1.10.260.40">
    <property type="entry name" value="lambda repressor-like DNA-binding domains"/>
    <property type="match status" value="1"/>
</dbReference>
<dbReference type="PROSITE" id="PS50943">
    <property type="entry name" value="HTH_CROC1"/>
    <property type="match status" value="1"/>
</dbReference>
<dbReference type="PANTHER" id="PTHR46797:SF1">
    <property type="entry name" value="METHYLPHOSPHONATE SYNTHASE"/>
    <property type="match status" value="1"/>
</dbReference>
<dbReference type="GO" id="GO:0003677">
    <property type="term" value="F:DNA binding"/>
    <property type="evidence" value="ECO:0007669"/>
    <property type="project" value="UniProtKB-KW"/>
</dbReference>
<protein>
    <submittedName>
        <fullName evidence="3">Transcriptional regulator</fullName>
    </submittedName>
</protein>
<dbReference type="SUPFAM" id="SSF47413">
    <property type="entry name" value="lambda repressor-like DNA-binding domains"/>
    <property type="match status" value="1"/>
</dbReference>
<evidence type="ECO:0000313" key="3">
    <source>
        <dbReference type="EMBL" id="SQI60994.1"/>
    </source>
</evidence>
<gene>
    <name evidence="3" type="primary">sinR_4</name>
    <name evidence="3" type="ORF">NCTC4824_03021</name>
</gene>
<dbReference type="GO" id="GO:0003700">
    <property type="term" value="F:DNA-binding transcription factor activity"/>
    <property type="evidence" value="ECO:0007669"/>
    <property type="project" value="TreeGrafter"/>
</dbReference>
<dbReference type="Proteomes" id="UP000249134">
    <property type="component" value="Chromosome 1"/>
</dbReference>
<dbReference type="AlphaFoldDB" id="A0A2X4ZKK7"/>
<name>A0A2X4ZKK7_LEDLE</name>
<dbReference type="InterPro" id="IPR050807">
    <property type="entry name" value="TransReg_Diox_bact_type"/>
</dbReference>
<evidence type="ECO:0000256" key="1">
    <source>
        <dbReference type="ARBA" id="ARBA00023125"/>
    </source>
</evidence>
<dbReference type="PANTHER" id="PTHR46797">
    <property type="entry name" value="HTH-TYPE TRANSCRIPTIONAL REGULATOR"/>
    <property type="match status" value="1"/>
</dbReference>
<evidence type="ECO:0000313" key="4">
    <source>
        <dbReference type="Proteomes" id="UP000249134"/>
    </source>
</evidence>
<keyword evidence="1" id="KW-0238">DNA-binding</keyword>
<feature type="domain" description="HTH cro/C1-type" evidence="2">
    <location>
        <begin position="6"/>
        <end position="61"/>
    </location>
</feature>
<sequence length="115" mass="13481">MIGSRIRHIRLEKGISLADLSRKTGIVQTYLSIIEKNLQSNPTHEYTVKIANALEVDHEYLLKGLDSSYNEKGDIVEYLIYFRKCIVQMSDSQLEEMKDFLEFTIWKRNQLKRGL</sequence>
<reference evidence="3 4" key="1">
    <citation type="submission" date="2018-06" db="EMBL/GenBank/DDBJ databases">
        <authorList>
            <consortium name="Pathogen Informatics"/>
            <person name="Doyle S."/>
        </authorList>
    </citation>
    <scope>NUCLEOTIDE SEQUENCE [LARGE SCALE GENOMIC DNA]</scope>
    <source>
        <strain evidence="3 4">NCTC4824</strain>
    </source>
</reference>
<dbReference type="RefSeq" id="WP_066140645.1">
    <property type="nucleotide sequence ID" value="NZ_CBCSGM010000001.1"/>
</dbReference>
<dbReference type="Pfam" id="PF12844">
    <property type="entry name" value="HTH_19"/>
    <property type="match status" value="1"/>
</dbReference>
<dbReference type="InterPro" id="IPR010982">
    <property type="entry name" value="Lambda_DNA-bd_dom_sf"/>
</dbReference>
<proteinExistence type="predicted"/>
<evidence type="ECO:0000259" key="2">
    <source>
        <dbReference type="PROSITE" id="PS50943"/>
    </source>
</evidence>
<keyword evidence="4" id="KW-1185">Reference proteome</keyword>
<dbReference type="STRING" id="1348624.GCA_001591545_02069"/>
<dbReference type="CDD" id="cd00093">
    <property type="entry name" value="HTH_XRE"/>
    <property type="match status" value="1"/>
</dbReference>
<dbReference type="GO" id="GO:0005829">
    <property type="term" value="C:cytosol"/>
    <property type="evidence" value="ECO:0007669"/>
    <property type="project" value="TreeGrafter"/>
</dbReference>
<organism evidence="3 4">
    <name type="scientific">Lederbergia lenta</name>
    <name type="common">Bacillus lentus</name>
    <dbReference type="NCBI Taxonomy" id="1467"/>
    <lineage>
        <taxon>Bacteria</taxon>
        <taxon>Bacillati</taxon>
        <taxon>Bacillota</taxon>
        <taxon>Bacilli</taxon>
        <taxon>Bacillales</taxon>
        <taxon>Bacillaceae</taxon>
        <taxon>Lederbergia</taxon>
    </lineage>
</organism>
<dbReference type="KEGG" id="blen:NCTC4824_03021"/>
<dbReference type="EMBL" id="LS483476">
    <property type="protein sequence ID" value="SQI60994.1"/>
    <property type="molecule type" value="Genomic_DNA"/>
</dbReference>